<dbReference type="UniPathway" id="UPA00034">
    <property type="reaction ID" value="UER00015"/>
</dbReference>
<evidence type="ECO:0000313" key="15">
    <source>
        <dbReference type="Proteomes" id="UP000320533"/>
    </source>
</evidence>
<evidence type="ECO:0000256" key="10">
    <source>
        <dbReference type="RuleBase" id="RU004249"/>
    </source>
</evidence>
<evidence type="ECO:0000256" key="5">
    <source>
        <dbReference type="ARBA" id="ARBA00022777"/>
    </source>
</evidence>
<dbReference type="AlphaFoldDB" id="A0A412MSH5"/>
<organism evidence="13 14">
    <name type="scientific">Bacteroides uniformis</name>
    <dbReference type="NCBI Taxonomy" id="820"/>
    <lineage>
        <taxon>Bacteria</taxon>
        <taxon>Pseudomonadati</taxon>
        <taxon>Bacteroidota</taxon>
        <taxon>Bacteroidia</taxon>
        <taxon>Bacteroidales</taxon>
        <taxon>Bacteroidaceae</taxon>
        <taxon>Bacteroides</taxon>
    </lineage>
</organism>
<evidence type="ECO:0000256" key="7">
    <source>
        <dbReference type="ARBA" id="ARBA00047872"/>
    </source>
</evidence>
<dbReference type="Proteomes" id="UP000320533">
    <property type="component" value="Chromosome"/>
</dbReference>
<name>A0A412MSH5_BACUN</name>
<dbReference type="GO" id="GO:0004072">
    <property type="term" value="F:aspartate kinase activity"/>
    <property type="evidence" value="ECO:0007669"/>
    <property type="project" value="UniProtKB-EC"/>
</dbReference>
<evidence type="ECO:0000313" key="14">
    <source>
        <dbReference type="Proteomes" id="UP000260844"/>
    </source>
</evidence>
<keyword evidence="10" id="KW-0028">Amino-acid biosynthesis</keyword>
<evidence type="ECO:0000313" key="12">
    <source>
        <dbReference type="EMBL" id="BBK88039.1"/>
    </source>
</evidence>
<dbReference type="EC" id="2.7.2.4" evidence="9"/>
<dbReference type="RefSeq" id="WP_055288377.1">
    <property type="nucleotide sequence ID" value="NZ_AP019724.1"/>
</dbReference>
<dbReference type="Gene3D" id="3.30.2130.10">
    <property type="entry name" value="VC0802-like"/>
    <property type="match status" value="1"/>
</dbReference>
<comment type="catalytic activity">
    <reaction evidence="7 9">
        <text>L-aspartate + ATP = 4-phospho-L-aspartate + ADP</text>
        <dbReference type="Rhea" id="RHEA:23776"/>
        <dbReference type="ChEBI" id="CHEBI:29991"/>
        <dbReference type="ChEBI" id="CHEBI:30616"/>
        <dbReference type="ChEBI" id="CHEBI:57535"/>
        <dbReference type="ChEBI" id="CHEBI:456216"/>
        <dbReference type="EC" id="2.7.2.4"/>
    </reaction>
</comment>
<comment type="pathway">
    <text evidence="10">Amino-acid biosynthesis; L-threonine biosynthesis; L-threonine from L-aspartate: step 1/5.</text>
</comment>
<dbReference type="GO" id="GO:0005524">
    <property type="term" value="F:ATP binding"/>
    <property type="evidence" value="ECO:0007669"/>
    <property type="project" value="UniProtKB-KW"/>
</dbReference>
<dbReference type="GO" id="GO:0009089">
    <property type="term" value="P:lysine biosynthetic process via diaminopimelate"/>
    <property type="evidence" value="ECO:0007669"/>
    <property type="project" value="UniProtKB-UniPathway"/>
</dbReference>
<evidence type="ECO:0000259" key="11">
    <source>
        <dbReference type="PROSITE" id="PS51671"/>
    </source>
</evidence>
<keyword evidence="3 9" id="KW-0808">Transferase</keyword>
<reference evidence="12 15" key="2">
    <citation type="submission" date="2019-06" db="EMBL/GenBank/DDBJ databases">
        <title>Complete genome sequence of Bacteroides uniformis NBRC 113350.</title>
        <authorList>
            <person name="Miura T."/>
            <person name="Furukawa M."/>
            <person name="Shimamura M."/>
            <person name="Ohyama Y."/>
            <person name="Yamazoe A."/>
            <person name="Kawasaki H."/>
        </authorList>
    </citation>
    <scope>NUCLEOTIDE SEQUENCE [LARGE SCALE GENOMIC DNA]</scope>
    <source>
        <strain evidence="12 15">NBRC 113350</strain>
    </source>
</reference>
<accession>A0A412MSH5</accession>
<gene>
    <name evidence="12" type="primary">lysC</name>
    <name evidence="12" type="ORF">Bun01g_24090</name>
    <name evidence="13" type="ORF">DXD40_01635</name>
</gene>
<keyword evidence="6 8" id="KW-0067">ATP-binding</keyword>
<dbReference type="GO" id="GO:0005829">
    <property type="term" value="C:cytosol"/>
    <property type="evidence" value="ECO:0007669"/>
    <property type="project" value="TreeGrafter"/>
</dbReference>
<dbReference type="InterPro" id="IPR045865">
    <property type="entry name" value="ACT-like_dom_sf"/>
</dbReference>
<dbReference type="PANTHER" id="PTHR21499">
    <property type="entry name" value="ASPARTATE KINASE"/>
    <property type="match status" value="1"/>
</dbReference>
<dbReference type="NCBIfam" id="TIGR00657">
    <property type="entry name" value="asp_kinases"/>
    <property type="match status" value="1"/>
</dbReference>
<dbReference type="UniPathway" id="UPA00050">
    <property type="reaction ID" value="UER00461"/>
</dbReference>
<feature type="binding site" evidence="8">
    <location>
        <position position="216"/>
    </location>
    <ligand>
        <name>ATP</name>
        <dbReference type="ChEBI" id="CHEBI:30616"/>
    </ligand>
</feature>
<dbReference type="PIRSF" id="PIRSF000726">
    <property type="entry name" value="Asp_kin"/>
    <property type="match status" value="1"/>
</dbReference>
<dbReference type="InterPro" id="IPR018042">
    <property type="entry name" value="Aspartate_kinase_CS"/>
</dbReference>
<proteinExistence type="inferred from homology"/>
<comment type="pathway">
    <text evidence="10">Amino-acid biosynthesis; L-methionine biosynthesis via de novo pathway; L-homoserine from L-aspartate: step 1/3.</text>
</comment>
<dbReference type="UniPathway" id="UPA00051">
    <property type="reaction ID" value="UER00462"/>
</dbReference>
<dbReference type="InterPro" id="IPR054352">
    <property type="entry name" value="ACT_Aspartokinase"/>
</dbReference>
<dbReference type="InterPro" id="IPR036393">
    <property type="entry name" value="AceGlu_kinase-like_sf"/>
</dbReference>
<dbReference type="InterPro" id="IPR001048">
    <property type="entry name" value="Asp/Glu/Uridylate_kinase"/>
</dbReference>
<feature type="binding site" evidence="8">
    <location>
        <begin position="205"/>
        <end position="206"/>
    </location>
    <ligand>
        <name>ATP</name>
        <dbReference type="ChEBI" id="CHEBI:30616"/>
    </ligand>
</feature>
<evidence type="ECO:0000256" key="9">
    <source>
        <dbReference type="RuleBase" id="RU003448"/>
    </source>
</evidence>
<evidence type="ECO:0000256" key="8">
    <source>
        <dbReference type="PIRSR" id="PIRSR000726-1"/>
    </source>
</evidence>
<evidence type="ECO:0000313" key="13">
    <source>
        <dbReference type="EMBL" id="RGJ97131.1"/>
    </source>
</evidence>
<evidence type="ECO:0000256" key="6">
    <source>
        <dbReference type="ARBA" id="ARBA00022840"/>
    </source>
</evidence>
<dbReference type="Proteomes" id="UP000260844">
    <property type="component" value="Unassembled WGS sequence"/>
</dbReference>
<feature type="binding site" evidence="8">
    <location>
        <position position="115"/>
    </location>
    <ligand>
        <name>substrate</name>
    </ligand>
</feature>
<dbReference type="SUPFAM" id="SSF55021">
    <property type="entry name" value="ACT-like"/>
    <property type="match status" value="2"/>
</dbReference>
<dbReference type="NCBIfam" id="NF006540">
    <property type="entry name" value="PRK09034.1"/>
    <property type="match status" value="1"/>
</dbReference>
<protein>
    <recommendedName>
        <fullName evidence="9">Aspartokinase</fullName>
        <ecNumber evidence="9">2.7.2.4</ecNumber>
    </recommendedName>
</protein>
<keyword evidence="4 8" id="KW-0547">Nucleotide-binding</keyword>
<evidence type="ECO:0000256" key="1">
    <source>
        <dbReference type="ARBA" id="ARBA00004766"/>
    </source>
</evidence>
<dbReference type="PROSITE" id="PS00324">
    <property type="entry name" value="ASPARTOKINASE"/>
    <property type="match status" value="1"/>
</dbReference>
<dbReference type="Gene3D" id="3.40.1160.10">
    <property type="entry name" value="Acetylglutamate kinase-like"/>
    <property type="match status" value="1"/>
</dbReference>
<dbReference type="Pfam" id="PF22468">
    <property type="entry name" value="ACT_9"/>
    <property type="match status" value="1"/>
</dbReference>
<dbReference type="KEGG" id="bun:Bun01g_24090"/>
<dbReference type="Pfam" id="PF00696">
    <property type="entry name" value="AA_kinase"/>
    <property type="match status" value="1"/>
</dbReference>
<comment type="pathway">
    <text evidence="1 10">Amino-acid biosynthesis; L-lysine biosynthesis via DAP pathway; (S)-tetrahydrodipicolinate from L-aspartate: step 1/4.</text>
</comment>
<comment type="similarity">
    <text evidence="2 9">Belongs to the aspartokinase family.</text>
</comment>
<evidence type="ECO:0000256" key="2">
    <source>
        <dbReference type="ARBA" id="ARBA00010122"/>
    </source>
</evidence>
<dbReference type="EMBL" id="AP019724">
    <property type="protein sequence ID" value="BBK88039.1"/>
    <property type="molecule type" value="Genomic_DNA"/>
</dbReference>
<dbReference type="InterPro" id="IPR001341">
    <property type="entry name" value="Asp_kinase"/>
</dbReference>
<evidence type="ECO:0000256" key="4">
    <source>
        <dbReference type="ARBA" id="ARBA00022741"/>
    </source>
</evidence>
<dbReference type="GO" id="GO:0009090">
    <property type="term" value="P:homoserine biosynthetic process"/>
    <property type="evidence" value="ECO:0007669"/>
    <property type="project" value="TreeGrafter"/>
</dbReference>
<evidence type="ECO:0000256" key="3">
    <source>
        <dbReference type="ARBA" id="ARBA00022679"/>
    </source>
</evidence>
<dbReference type="SUPFAM" id="SSF53633">
    <property type="entry name" value="Carbamate kinase-like"/>
    <property type="match status" value="1"/>
</dbReference>
<dbReference type="InterPro" id="IPR002912">
    <property type="entry name" value="ACT_dom"/>
</dbReference>
<dbReference type="EMBL" id="QSPV01000001">
    <property type="protein sequence ID" value="RGJ97131.1"/>
    <property type="molecule type" value="Genomic_DNA"/>
</dbReference>
<keyword evidence="5 9" id="KW-0418">Kinase</keyword>
<dbReference type="InterPro" id="IPR005260">
    <property type="entry name" value="Asp_kin_monofn"/>
</dbReference>
<feature type="domain" description="ACT" evidence="11">
    <location>
        <begin position="300"/>
        <end position="379"/>
    </location>
</feature>
<dbReference type="PANTHER" id="PTHR21499:SF67">
    <property type="entry name" value="ASPARTOKINASE 3"/>
    <property type="match status" value="1"/>
</dbReference>
<sequence>MLKVVKFGGTSLADAVQFAKVKSIVESDDTRKVVVVSAPGKRTPDDYKVTDLLYLCAAHLKYKVSSKDIFEMIRSRYKDIAIELKLSIDIDKEFDILWNQMQQGITENELASRGEYFSARLMADYLGYTFIDSINWVKFNFDGTINYETSYNALLQITEGNKVVIPGFYGVMPDGRVHTFTRGGSDVTGALAAAALKADVYENWTDVSGILMADPRIVKDPEPIRSVTYSELRELSYMGASVLHEEAVFPVREANILLNIRNTNEPSNIGTTILEKISEDTSNIHITGIAGRKGMTVISISKNSISAEPGALIKVLDILAKRNINVEYIPSGIDSISIVVSSERVEKCLYEMLGEIQKKIKPDKIAALEHIATIAVVSRKFSKIPHLQGMILDALGDQDIVIKLIVQGADGLNIIIGVDENVFEKSIQALYQRFLF</sequence>
<dbReference type="GO" id="GO:0009088">
    <property type="term" value="P:threonine biosynthetic process"/>
    <property type="evidence" value="ECO:0007669"/>
    <property type="project" value="UniProtKB-UniPathway"/>
</dbReference>
<dbReference type="PROSITE" id="PS51671">
    <property type="entry name" value="ACT"/>
    <property type="match status" value="1"/>
</dbReference>
<feature type="binding site" evidence="8">
    <location>
        <begin position="6"/>
        <end position="9"/>
    </location>
    <ligand>
        <name>ATP</name>
        <dbReference type="ChEBI" id="CHEBI:30616"/>
    </ligand>
</feature>
<reference evidence="13 14" key="1">
    <citation type="submission" date="2018-08" db="EMBL/GenBank/DDBJ databases">
        <title>A genome reference for cultivated species of the human gut microbiota.</title>
        <authorList>
            <person name="Zou Y."/>
            <person name="Xue W."/>
            <person name="Luo G."/>
        </authorList>
    </citation>
    <scope>NUCLEOTIDE SEQUENCE [LARGE SCALE GENOMIC DNA]</scope>
    <source>
        <strain evidence="13 14">TM04-30</strain>
    </source>
</reference>
<feature type="binding site" evidence="8">
    <location>
        <position position="50"/>
    </location>
    <ligand>
        <name>substrate</name>
    </ligand>
</feature>